<gene>
    <name evidence="1" type="ORF">PRUPE_3G083900</name>
</gene>
<dbReference type="Proteomes" id="UP000006882">
    <property type="component" value="Chromosome G3"/>
</dbReference>
<dbReference type="AlphaFoldDB" id="A0A251PXA0"/>
<proteinExistence type="predicted"/>
<name>A0A251PXA0_PRUPE</name>
<reference evidence="1 2" key="1">
    <citation type="journal article" date="2013" name="Nat. Genet.">
        <title>The high-quality draft genome of peach (Prunus persica) identifies unique patterns of genetic diversity, domestication and genome evolution.</title>
        <authorList>
            <consortium name="International Peach Genome Initiative"/>
            <person name="Verde I."/>
            <person name="Abbott A.G."/>
            <person name="Scalabrin S."/>
            <person name="Jung S."/>
            <person name="Shu S."/>
            <person name="Marroni F."/>
            <person name="Zhebentyayeva T."/>
            <person name="Dettori M.T."/>
            <person name="Grimwood J."/>
            <person name="Cattonaro F."/>
            <person name="Zuccolo A."/>
            <person name="Rossini L."/>
            <person name="Jenkins J."/>
            <person name="Vendramin E."/>
            <person name="Meisel L.A."/>
            <person name="Decroocq V."/>
            <person name="Sosinski B."/>
            <person name="Prochnik S."/>
            <person name="Mitros T."/>
            <person name="Policriti A."/>
            <person name="Cipriani G."/>
            <person name="Dondini L."/>
            <person name="Ficklin S."/>
            <person name="Goodstein D.M."/>
            <person name="Xuan P."/>
            <person name="Del Fabbro C."/>
            <person name="Aramini V."/>
            <person name="Copetti D."/>
            <person name="Gonzalez S."/>
            <person name="Horner D.S."/>
            <person name="Falchi R."/>
            <person name="Lucas S."/>
            <person name="Mica E."/>
            <person name="Maldonado J."/>
            <person name="Lazzari B."/>
            <person name="Bielenberg D."/>
            <person name="Pirona R."/>
            <person name="Miculan M."/>
            <person name="Barakat A."/>
            <person name="Testolin R."/>
            <person name="Stella A."/>
            <person name="Tartarini S."/>
            <person name="Tonutti P."/>
            <person name="Arus P."/>
            <person name="Orellana A."/>
            <person name="Wells C."/>
            <person name="Main D."/>
            <person name="Vizzotto G."/>
            <person name="Silva H."/>
            <person name="Salamini F."/>
            <person name="Schmutz J."/>
            <person name="Morgante M."/>
            <person name="Rokhsar D.S."/>
        </authorList>
    </citation>
    <scope>NUCLEOTIDE SEQUENCE [LARGE SCALE GENOMIC DNA]</scope>
    <source>
        <strain evidence="2">cv. Nemared</strain>
    </source>
</reference>
<evidence type="ECO:0000313" key="1">
    <source>
        <dbReference type="EMBL" id="ONI16196.1"/>
    </source>
</evidence>
<keyword evidence="2" id="KW-1185">Reference proteome</keyword>
<evidence type="ECO:0000313" key="2">
    <source>
        <dbReference type="Proteomes" id="UP000006882"/>
    </source>
</evidence>
<dbReference type="Gramene" id="ONI16195">
    <property type="protein sequence ID" value="ONI16195"/>
    <property type="gene ID" value="PRUPE_3G083900"/>
</dbReference>
<dbReference type="EMBL" id="CM007653">
    <property type="protein sequence ID" value="ONI16195.1"/>
    <property type="molecule type" value="Genomic_DNA"/>
</dbReference>
<organism evidence="1 2">
    <name type="scientific">Prunus persica</name>
    <name type="common">Peach</name>
    <name type="synonym">Amygdalus persica</name>
    <dbReference type="NCBI Taxonomy" id="3760"/>
    <lineage>
        <taxon>Eukaryota</taxon>
        <taxon>Viridiplantae</taxon>
        <taxon>Streptophyta</taxon>
        <taxon>Embryophyta</taxon>
        <taxon>Tracheophyta</taxon>
        <taxon>Spermatophyta</taxon>
        <taxon>Magnoliopsida</taxon>
        <taxon>eudicotyledons</taxon>
        <taxon>Gunneridae</taxon>
        <taxon>Pentapetalae</taxon>
        <taxon>rosids</taxon>
        <taxon>fabids</taxon>
        <taxon>Rosales</taxon>
        <taxon>Rosaceae</taxon>
        <taxon>Amygdaloideae</taxon>
        <taxon>Amygdaleae</taxon>
        <taxon>Prunus</taxon>
    </lineage>
</organism>
<reference evidence="1" key="2">
    <citation type="submission" date="2016-12" db="EMBL/GenBank/DDBJ databases">
        <title>WGS assembly of Prunus persica.</title>
        <authorList>
            <person name="Verde I."/>
            <person name="Jenkins J."/>
            <person name="Dondini L."/>
            <person name="Micali S."/>
            <person name="Pagliarani G."/>
            <person name="Vendramin E."/>
            <person name="Paris R."/>
            <person name="Aramini V."/>
            <person name="Gazza L."/>
            <person name="Rossini L."/>
            <person name="Bassi D."/>
            <person name="Troggio M."/>
            <person name="Shu S."/>
            <person name="Grimwood J.H."/>
            <person name="Tartarini S."/>
            <person name="Dettori M.T."/>
            <person name="Schmutz J."/>
        </authorList>
    </citation>
    <scope>NUCLEOTIDE SEQUENCE</scope>
</reference>
<dbReference type="Gramene" id="ONI16196">
    <property type="protein sequence ID" value="ONI16196"/>
    <property type="gene ID" value="PRUPE_3G083900"/>
</dbReference>
<sequence>MRSMITSCCGQSNTSSCHNNQPTILNHSSASLLSPSIYTGFISLHNFTSVMIYYLLYCNNSLDIFSPNYS</sequence>
<accession>A0A251PXA0</accession>
<dbReference type="EMBL" id="CM007653">
    <property type="protein sequence ID" value="ONI16196.1"/>
    <property type="molecule type" value="Genomic_DNA"/>
</dbReference>
<protein>
    <submittedName>
        <fullName evidence="1">Uncharacterized protein</fullName>
    </submittedName>
</protein>